<organism evidence="1 2">
    <name type="scientific">Calidithermus terrae</name>
    <dbReference type="NCBI Taxonomy" id="1408545"/>
    <lineage>
        <taxon>Bacteria</taxon>
        <taxon>Thermotogati</taxon>
        <taxon>Deinococcota</taxon>
        <taxon>Deinococci</taxon>
        <taxon>Thermales</taxon>
        <taxon>Thermaceae</taxon>
        <taxon>Calidithermus</taxon>
    </lineage>
</organism>
<comment type="caution">
    <text evidence="1">The sequence shown here is derived from an EMBL/GenBank/DDBJ whole genome shotgun (WGS) entry which is preliminary data.</text>
</comment>
<dbReference type="InterPro" id="IPR007546">
    <property type="entry name" value="DUF503"/>
</dbReference>
<dbReference type="EMBL" id="QXDL01000100">
    <property type="protein sequence ID" value="RIH83105.1"/>
    <property type="molecule type" value="Genomic_DNA"/>
</dbReference>
<dbReference type="AlphaFoldDB" id="A0A399EG32"/>
<keyword evidence="2" id="KW-1185">Reference proteome</keyword>
<protein>
    <recommendedName>
        <fullName evidence="3">DUF503 domain-containing protein</fullName>
    </recommendedName>
</protein>
<dbReference type="SUPFAM" id="SSF103007">
    <property type="entry name" value="Hypothetical protein TT1725"/>
    <property type="match status" value="1"/>
</dbReference>
<evidence type="ECO:0000313" key="1">
    <source>
        <dbReference type="EMBL" id="RIH83105.1"/>
    </source>
</evidence>
<dbReference type="PANTHER" id="PTHR36441">
    <property type="entry name" value="HYPOTHETICAL CYTOSOLIC PROTEIN"/>
    <property type="match status" value="1"/>
</dbReference>
<accession>A0A399EG32</accession>
<dbReference type="OrthoDB" id="26053at2"/>
<dbReference type="Proteomes" id="UP000265715">
    <property type="component" value="Unassembled WGS sequence"/>
</dbReference>
<dbReference type="Gene3D" id="3.30.70.1120">
    <property type="entry name" value="TT1725-like"/>
    <property type="match status" value="1"/>
</dbReference>
<sequence length="108" mass="12610">MKAYLGVYTARLEMPWVKSLKEKRALVKPAIERLRSRYPVSAARLAGQDDHEWEVVGFSLLGYDGVWVETVLREAAQFMAEQREFQIAHEDWHVEELELEAFLPLHAR</sequence>
<dbReference type="RefSeq" id="WP_027892974.1">
    <property type="nucleotide sequence ID" value="NZ_QXDL01000100.1"/>
</dbReference>
<gene>
    <name evidence="1" type="ORF">Mterra_02400</name>
</gene>
<name>A0A399EG32_9DEIN</name>
<proteinExistence type="predicted"/>
<dbReference type="Pfam" id="PF04456">
    <property type="entry name" value="DUF503"/>
    <property type="match status" value="1"/>
</dbReference>
<evidence type="ECO:0000313" key="2">
    <source>
        <dbReference type="Proteomes" id="UP000265715"/>
    </source>
</evidence>
<reference evidence="1 2" key="1">
    <citation type="submission" date="2018-08" db="EMBL/GenBank/DDBJ databases">
        <title>Meiothermus terrae DSM 26712 genome sequencing project.</title>
        <authorList>
            <person name="Da Costa M.S."/>
            <person name="Albuquerque L."/>
            <person name="Raposo P."/>
            <person name="Froufe H.J.C."/>
            <person name="Barroso C.S."/>
            <person name="Egas C."/>
        </authorList>
    </citation>
    <scope>NUCLEOTIDE SEQUENCE [LARGE SCALE GENOMIC DNA]</scope>
    <source>
        <strain evidence="1 2">DSM 26712</strain>
    </source>
</reference>
<dbReference type="PANTHER" id="PTHR36441:SF1">
    <property type="entry name" value="DUF503 DOMAIN-CONTAINING PROTEIN"/>
    <property type="match status" value="1"/>
</dbReference>
<dbReference type="InterPro" id="IPR036746">
    <property type="entry name" value="TT1725-like_sf"/>
</dbReference>
<evidence type="ECO:0008006" key="3">
    <source>
        <dbReference type="Google" id="ProtNLM"/>
    </source>
</evidence>